<dbReference type="AlphaFoldDB" id="C0PLW1"/>
<keyword evidence="1" id="KW-1133">Transmembrane helix</keyword>
<dbReference type="EMBL" id="BT069280">
    <property type="protein sequence ID" value="ACN36177.1"/>
    <property type="molecule type" value="mRNA"/>
</dbReference>
<reference evidence="2" key="2">
    <citation type="submission" date="2012-06" db="EMBL/GenBank/DDBJ databases">
        <authorList>
            <person name="Yu Y."/>
            <person name="Currie J."/>
            <person name="Lomeli R."/>
            <person name="Angelova A."/>
            <person name="Collura K."/>
            <person name="Wissotski M."/>
            <person name="Campos D."/>
            <person name="Kudrna D."/>
            <person name="Golser W."/>
            <person name="Ashely E."/>
            <person name="Descour A."/>
            <person name="Fernandes J."/>
            <person name="Soderlund C."/>
            <person name="Walbot V."/>
        </authorList>
    </citation>
    <scope>NUCLEOTIDE SEQUENCE</scope>
    <source>
        <strain evidence="2">B73</strain>
    </source>
</reference>
<feature type="transmembrane region" description="Helical" evidence="1">
    <location>
        <begin position="69"/>
        <end position="102"/>
    </location>
</feature>
<keyword evidence="1" id="KW-0472">Membrane</keyword>
<keyword evidence="1" id="KW-0812">Transmembrane</keyword>
<reference evidence="2" key="1">
    <citation type="journal article" date="2009" name="PLoS Genet.">
        <title>Sequencing, mapping, and analysis of 27,455 maize full-length cDNAs.</title>
        <authorList>
            <person name="Soderlund C."/>
            <person name="Descour A."/>
            <person name="Kudrna D."/>
            <person name="Bomhoff M."/>
            <person name="Boyd L."/>
            <person name="Currie J."/>
            <person name="Angelova A."/>
            <person name="Collura K."/>
            <person name="Wissotski M."/>
            <person name="Ashley E."/>
            <person name="Morrow D."/>
            <person name="Fernandes J."/>
            <person name="Walbot V."/>
            <person name="Yu Y."/>
        </authorList>
    </citation>
    <scope>NUCLEOTIDE SEQUENCE</scope>
    <source>
        <strain evidence="2">B73</strain>
    </source>
</reference>
<evidence type="ECO:0000313" key="2">
    <source>
        <dbReference type="EMBL" id="ACN36177.1"/>
    </source>
</evidence>
<sequence>MPVLVVTAEYWAASVRGVLDEDGFCGSFGVYLASVVWGRWLWRWTRHRRLGRRPWLWWLRLGFRFRWAWRWAIVVVIVIVIVMVIFMVVVVMVVMTMMVMVIASVAASPEASCSPVAIRWQVEAGVGDAVAVTNAGHVVDAVLDALHPAIVVIVILIVVVMVFAVVVIMVVVVIIMVVVVIIVMVVVVVIIMVVVVVVVVIIVVVVIVVMVVIIGHRGDNGADAILQGIIGIVVVALPHAGPVALVVHVVVVVLPHRSGGERSCDG</sequence>
<organism evidence="2">
    <name type="scientific">Zea mays</name>
    <name type="common">Maize</name>
    <dbReference type="NCBI Taxonomy" id="4577"/>
    <lineage>
        <taxon>Eukaryota</taxon>
        <taxon>Viridiplantae</taxon>
        <taxon>Streptophyta</taxon>
        <taxon>Embryophyta</taxon>
        <taxon>Tracheophyta</taxon>
        <taxon>Spermatophyta</taxon>
        <taxon>Magnoliopsida</taxon>
        <taxon>Liliopsida</taxon>
        <taxon>Poales</taxon>
        <taxon>Poaceae</taxon>
        <taxon>PACMAD clade</taxon>
        <taxon>Panicoideae</taxon>
        <taxon>Andropogonodae</taxon>
        <taxon>Andropogoneae</taxon>
        <taxon>Tripsacinae</taxon>
        <taxon>Zea</taxon>
    </lineage>
</organism>
<feature type="transmembrane region" description="Helical" evidence="1">
    <location>
        <begin position="149"/>
        <end position="182"/>
    </location>
</feature>
<feature type="transmembrane region" description="Helical" evidence="1">
    <location>
        <begin position="24"/>
        <end position="42"/>
    </location>
</feature>
<evidence type="ECO:0000256" key="1">
    <source>
        <dbReference type="SAM" id="Phobius"/>
    </source>
</evidence>
<name>C0PLW1_MAIZE</name>
<protein>
    <submittedName>
        <fullName evidence="2">Uncharacterized protein</fullName>
    </submittedName>
</protein>
<feature type="transmembrane region" description="Helical" evidence="1">
    <location>
        <begin position="189"/>
        <end position="213"/>
    </location>
</feature>
<proteinExistence type="evidence at transcript level"/>
<feature type="transmembrane region" description="Helical" evidence="1">
    <location>
        <begin position="225"/>
        <end position="254"/>
    </location>
</feature>
<accession>C0PLW1</accession>